<evidence type="ECO:0000256" key="2">
    <source>
        <dbReference type="ARBA" id="ARBA00022618"/>
    </source>
</evidence>
<dbReference type="InterPro" id="IPR039776">
    <property type="entry name" value="Pds5"/>
</dbReference>
<dbReference type="GO" id="GO:0000785">
    <property type="term" value="C:chromatin"/>
    <property type="evidence" value="ECO:0007669"/>
    <property type="project" value="TreeGrafter"/>
</dbReference>
<sequence length="534" mass="61869">MPKAASKGAKLVYPAGCKEVSGDMNKEELVKRLKALARAFQDMGQDDNEKYTELALHLASEFFIDHSSKDVRLLVACCIADVFRIFAPEAPYTNQDQLKEIFLFLIKQLRGLDDPEAPQFKRYFYLLENLAWVKSFNICIELEDNQEIFCSLFKLMFDIINDKHTAKVKNFMLDMMCPLIAEADSVSQKLLDIILVNIIEPWKSQNRQAYDLAKDLIKRTSNAIEPYIQTFFNNALMLGKTSESEVSDHIFKLIYELNMISPSILLAVLPQLEFKLKSNDEGERKAVTKLLARMFSDTDSDLAVQNKPLWLCFLGRFNDISASVRTICVQYSQQFLINHPALRGDMTENLKQRQHDQEENIRYDVVQSIIAAAKKDLPGINDELLGFVKERTLDKKFKVRREALLGLGHLFKKVMSKSEDTEENKELRKRVDWMKDRVINGYYQTNIEDRLVVERIFNTCLVPYMLDVKERMKRLYYLYATLDQSAIKALNELLKMQYSLRCHVRGLLDLHSRDLQTADSVSLMMSKVYFLSSK</sequence>
<dbReference type="Proteomes" id="UP000085678">
    <property type="component" value="Unplaced"/>
</dbReference>
<dbReference type="STRING" id="7574.A0A1S3HSK5"/>
<evidence type="ECO:0000313" key="6">
    <source>
        <dbReference type="Proteomes" id="UP000085678"/>
    </source>
</evidence>
<dbReference type="GO" id="GO:0006281">
    <property type="term" value="P:DNA repair"/>
    <property type="evidence" value="ECO:0007669"/>
    <property type="project" value="TreeGrafter"/>
</dbReference>
<accession>A0A1S3HSK5</accession>
<evidence type="ECO:0000256" key="1">
    <source>
        <dbReference type="ARBA" id="ARBA00004123"/>
    </source>
</evidence>
<dbReference type="OMA" id="INWICAS"/>
<dbReference type="AlphaFoldDB" id="A0A1S3HSK5"/>
<keyword evidence="5" id="KW-0131">Cell cycle</keyword>
<dbReference type="InParanoid" id="A0A1S3HSK5"/>
<proteinExistence type="predicted"/>
<dbReference type="SUPFAM" id="SSF48371">
    <property type="entry name" value="ARM repeat"/>
    <property type="match status" value="1"/>
</dbReference>
<dbReference type="CDD" id="cd19953">
    <property type="entry name" value="PDS5"/>
    <property type="match status" value="1"/>
</dbReference>
<comment type="subcellular location">
    <subcellularLocation>
        <location evidence="1">Nucleus</location>
    </subcellularLocation>
</comment>
<name>A0A1S3HSK5_LINAN</name>
<evidence type="ECO:0000256" key="5">
    <source>
        <dbReference type="ARBA" id="ARBA00023306"/>
    </source>
</evidence>
<dbReference type="InterPro" id="IPR016024">
    <property type="entry name" value="ARM-type_fold"/>
</dbReference>
<dbReference type="GeneID" id="106157814"/>
<dbReference type="PANTHER" id="PTHR12663:SF0">
    <property type="entry name" value="PRECOCIOUS DISSOCIATION OF SISTERS 5, ISOFORM A"/>
    <property type="match status" value="1"/>
</dbReference>
<dbReference type="KEGG" id="lak:106157814"/>
<dbReference type="GO" id="GO:0051301">
    <property type="term" value="P:cell division"/>
    <property type="evidence" value="ECO:0007669"/>
    <property type="project" value="UniProtKB-KW"/>
</dbReference>
<dbReference type="GO" id="GO:0005634">
    <property type="term" value="C:nucleus"/>
    <property type="evidence" value="ECO:0007669"/>
    <property type="project" value="UniProtKB-SubCell"/>
</dbReference>
<evidence type="ECO:0000256" key="3">
    <source>
        <dbReference type="ARBA" id="ARBA00022776"/>
    </source>
</evidence>
<evidence type="ECO:0000256" key="4">
    <source>
        <dbReference type="ARBA" id="ARBA00023242"/>
    </source>
</evidence>
<keyword evidence="3" id="KW-0498">Mitosis</keyword>
<keyword evidence="4" id="KW-0539">Nucleus</keyword>
<reference evidence="7" key="1">
    <citation type="submission" date="2025-08" db="UniProtKB">
        <authorList>
            <consortium name="RefSeq"/>
        </authorList>
    </citation>
    <scope>IDENTIFICATION</scope>
    <source>
        <tissue evidence="7">Gonads</tissue>
    </source>
</reference>
<evidence type="ECO:0000313" key="7">
    <source>
        <dbReference type="RefSeq" id="XP_013389020.1"/>
    </source>
</evidence>
<dbReference type="OrthoDB" id="200660at2759"/>
<keyword evidence="2" id="KW-0132">Cell division</keyword>
<dbReference type="RefSeq" id="XP_013389020.1">
    <property type="nucleotide sequence ID" value="XM_013533566.1"/>
</dbReference>
<organism evidence="6 7">
    <name type="scientific">Lingula anatina</name>
    <name type="common">Brachiopod</name>
    <name type="synonym">Lingula unguis</name>
    <dbReference type="NCBI Taxonomy" id="7574"/>
    <lineage>
        <taxon>Eukaryota</taxon>
        <taxon>Metazoa</taxon>
        <taxon>Spiralia</taxon>
        <taxon>Lophotrochozoa</taxon>
        <taxon>Brachiopoda</taxon>
        <taxon>Linguliformea</taxon>
        <taxon>Lingulata</taxon>
        <taxon>Lingulida</taxon>
        <taxon>Linguloidea</taxon>
        <taxon>Lingulidae</taxon>
        <taxon>Lingula</taxon>
    </lineage>
</organism>
<dbReference type="PANTHER" id="PTHR12663">
    <property type="entry name" value="ANDROGEN INDUCED INHIBITOR OF PROLIFERATION AS3 / PDS5-RELATED"/>
    <property type="match status" value="1"/>
</dbReference>
<keyword evidence="6" id="KW-1185">Reference proteome</keyword>
<gene>
    <name evidence="7" type="primary">LOC106157814</name>
</gene>
<protein>
    <submittedName>
        <fullName evidence="7">Sister chromatid cohesion protein PDS5 homolog B-B-like</fullName>
    </submittedName>
</protein>
<dbReference type="GO" id="GO:0007064">
    <property type="term" value="P:mitotic sister chromatid cohesion"/>
    <property type="evidence" value="ECO:0007669"/>
    <property type="project" value="InterPro"/>
</dbReference>
<dbReference type="InterPro" id="IPR011989">
    <property type="entry name" value="ARM-like"/>
</dbReference>
<dbReference type="Pfam" id="PF20168">
    <property type="entry name" value="PDS5"/>
    <property type="match status" value="1"/>
</dbReference>
<dbReference type="Gene3D" id="1.25.10.10">
    <property type="entry name" value="Leucine-rich Repeat Variant"/>
    <property type="match status" value="1"/>
</dbReference>